<dbReference type="InterPro" id="IPR051873">
    <property type="entry name" value="KNR4/SMI1_regulator"/>
</dbReference>
<reference evidence="3" key="1">
    <citation type="journal article" date="2019" name="Int. J. Syst. Evol. Microbiol.">
        <title>The Global Catalogue of Microorganisms (GCM) 10K type strain sequencing project: providing services to taxonomists for standard genome sequencing and annotation.</title>
        <authorList>
            <consortium name="The Broad Institute Genomics Platform"/>
            <consortium name="The Broad Institute Genome Sequencing Center for Infectious Disease"/>
            <person name="Wu L."/>
            <person name="Ma J."/>
        </authorList>
    </citation>
    <scope>NUCLEOTIDE SEQUENCE [LARGE SCALE GENOMIC DNA]</scope>
    <source>
        <strain evidence="3">JCM 30331</strain>
    </source>
</reference>
<proteinExistence type="predicted"/>
<evidence type="ECO:0000313" key="2">
    <source>
        <dbReference type="EMBL" id="GGK44077.1"/>
    </source>
</evidence>
<accession>A0ABQ2F5T9</accession>
<dbReference type="PANTHER" id="PTHR47432:SF1">
    <property type="entry name" value="CELL WALL ASSEMBLY REGULATOR SMI1"/>
    <property type="match status" value="1"/>
</dbReference>
<evidence type="ECO:0000259" key="1">
    <source>
        <dbReference type="Pfam" id="PF09346"/>
    </source>
</evidence>
<dbReference type="InterPro" id="IPR018958">
    <property type="entry name" value="Knr4/Smi1-like_dom"/>
</dbReference>
<protein>
    <recommendedName>
        <fullName evidence="1">Knr4/Smi1-like domain-containing protein</fullName>
    </recommendedName>
</protein>
<comment type="caution">
    <text evidence="2">The sequence shown here is derived from an EMBL/GenBank/DDBJ whole genome shotgun (WGS) entry which is preliminary data.</text>
</comment>
<keyword evidence="3" id="KW-1185">Reference proteome</keyword>
<sequence>MSAYDDLCDALEAHGVPVRSRLNPPAQTHDLDRVRALLPAPPPSAWESLYALHDGEGDHGIEGTLLGLKFMPLHDVLRWLLDMQMLIDQGFPENDGPNPDPRVSQHFPSLGLLPVFDDTTGNSLGIDLQPGPEGKAGQVVIFGADYDGAQYVCADLVDLFLLLLREVNMGALVVTPHPGQLPEARLQGVTGVLMDWLA</sequence>
<organism evidence="2 3">
    <name type="scientific">Deinococcus malanensis</name>
    <dbReference type="NCBI Taxonomy" id="1706855"/>
    <lineage>
        <taxon>Bacteria</taxon>
        <taxon>Thermotogati</taxon>
        <taxon>Deinococcota</taxon>
        <taxon>Deinococci</taxon>
        <taxon>Deinococcales</taxon>
        <taxon>Deinococcaceae</taxon>
        <taxon>Deinococcus</taxon>
    </lineage>
</organism>
<dbReference type="Proteomes" id="UP000647587">
    <property type="component" value="Unassembled WGS sequence"/>
</dbReference>
<dbReference type="RefSeq" id="WP_189012374.1">
    <property type="nucleotide sequence ID" value="NZ_BMPP01000053.1"/>
</dbReference>
<name>A0ABQ2F5T9_9DEIO</name>
<evidence type="ECO:0000313" key="3">
    <source>
        <dbReference type="Proteomes" id="UP000647587"/>
    </source>
</evidence>
<dbReference type="Pfam" id="PF09346">
    <property type="entry name" value="SMI1_KNR4"/>
    <property type="match status" value="1"/>
</dbReference>
<dbReference type="PANTHER" id="PTHR47432">
    <property type="entry name" value="CELL WALL ASSEMBLY REGULATOR SMI1"/>
    <property type="match status" value="1"/>
</dbReference>
<dbReference type="EMBL" id="BMPP01000053">
    <property type="protein sequence ID" value="GGK44077.1"/>
    <property type="molecule type" value="Genomic_DNA"/>
</dbReference>
<gene>
    <name evidence="2" type="ORF">GCM10008955_42330</name>
</gene>
<feature type="domain" description="Knr4/Smi1-like" evidence="1">
    <location>
        <begin position="27"/>
        <end position="160"/>
    </location>
</feature>